<feature type="compositionally biased region" description="Pro residues" evidence="1">
    <location>
        <begin position="172"/>
        <end position="189"/>
    </location>
</feature>
<dbReference type="EMBL" id="AGNL01004426">
    <property type="protein sequence ID" value="EJK73534.1"/>
    <property type="molecule type" value="Genomic_DNA"/>
</dbReference>
<reference evidence="2 3" key="1">
    <citation type="journal article" date="2012" name="Genome Biol.">
        <title>Genome and low-iron response of an oceanic diatom adapted to chronic iron limitation.</title>
        <authorList>
            <person name="Lommer M."/>
            <person name="Specht M."/>
            <person name="Roy A.S."/>
            <person name="Kraemer L."/>
            <person name="Andreson R."/>
            <person name="Gutowska M.A."/>
            <person name="Wolf J."/>
            <person name="Bergner S.V."/>
            <person name="Schilhabel M.B."/>
            <person name="Klostermeier U.C."/>
            <person name="Beiko R.G."/>
            <person name="Rosenstiel P."/>
            <person name="Hippler M."/>
            <person name="Laroche J."/>
        </authorList>
    </citation>
    <scope>NUCLEOTIDE SEQUENCE [LARGE SCALE GENOMIC DNA]</scope>
    <source>
        <strain evidence="2 3">CCMP1005</strain>
    </source>
</reference>
<keyword evidence="3" id="KW-1185">Reference proteome</keyword>
<accession>K0T8X0</accession>
<evidence type="ECO:0000313" key="2">
    <source>
        <dbReference type="EMBL" id="EJK73534.1"/>
    </source>
</evidence>
<organism evidence="2 3">
    <name type="scientific">Thalassiosira oceanica</name>
    <name type="common">Marine diatom</name>
    <dbReference type="NCBI Taxonomy" id="159749"/>
    <lineage>
        <taxon>Eukaryota</taxon>
        <taxon>Sar</taxon>
        <taxon>Stramenopiles</taxon>
        <taxon>Ochrophyta</taxon>
        <taxon>Bacillariophyta</taxon>
        <taxon>Coscinodiscophyceae</taxon>
        <taxon>Thalassiosirophycidae</taxon>
        <taxon>Thalassiosirales</taxon>
        <taxon>Thalassiosiraceae</taxon>
        <taxon>Thalassiosira</taxon>
    </lineage>
</organism>
<feature type="compositionally biased region" description="Low complexity" evidence="1">
    <location>
        <begin position="190"/>
        <end position="201"/>
    </location>
</feature>
<feature type="non-terminal residue" evidence="2">
    <location>
        <position position="242"/>
    </location>
</feature>
<feature type="region of interest" description="Disordered" evidence="1">
    <location>
        <begin position="56"/>
        <end position="89"/>
    </location>
</feature>
<evidence type="ECO:0000256" key="1">
    <source>
        <dbReference type="SAM" id="MobiDB-lite"/>
    </source>
</evidence>
<feature type="compositionally biased region" description="Basic and acidic residues" evidence="1">
    <location>
        <begin position="232"/>
        <end position="242"/>
    </location>
</feature>
<evidence type="ECO:0000313" key="3">
    <source>
        <dbReference type="Proteomes" id="UP000266841"/>
    </source>
</evidence>
<gene>
    <name evidence="2" type="ORF">THAOC_04836</name>
</gene>
<feature type="region of interest" description="Disordered" evidence="1">
    <location>
        <begin position="104"/>
        <end position="242"/>
    </location>
</feature>
<dbReference type="Proteomes" id="UP000266841">
    <property type="component" value="Unassembled WGS sequence"/>
</dbReference>
<sequence length="242" mass="25078">MSNNWQFPPLQTSLRQATGAVVQRLVQERVAVRAEHAPAVGTAEPQRRLVVRVPGGGAAPDDPEAAEAGPVAVGRARDDGRSDRDLLRGGRRFRRRRRFLGGGAVGRLGPVVVPAPPLAPGSGRARPDDVTTKADEDEDGAAGVNDEVDSAGSASSPLVPPIGPSGSSVAPLPSPPPDDGAAPPSPPPSTSATTAPSSSSPNGLTGKRWWNVRARCGARISRRPQTAQSAGRSEHLDRHRGQ</sequence>
<dbReference type="AlphaFoldDB" id="K0T8X0"/>
<protein>
    <submittedName>
        <fullName evidence="2">Uncharacterized protein</fullName>
    </submittedName>
</protein>
<feature type="compositionally biased region" description="Basic and acidic residues" evidence="1">
    <location>
        <begin position="75"/>
        <end position="88"/>
    </location>
</feature>
<name>K0T8X0_THAOC</name>
<comment type="caution">
    <text evidence="2">The sequence shown here is derived from an EMBL/GenBank/DDBJ whole genome shotgun (WGS) entry which is preliminary data.</text>
</comment>
<feature type="compositionally biased region" description="Basic and acidic residues" evidence="1">
    <location>
        <begin position="125"/>
        <end position="134"/>
    </location>
</feature>
<proteinExistence type="predicted"/>